<dbReference type="PANTHER" id="PTHR10343">
    <property type="entry name" value="5'-AMP-ACTIVATED PROTEIN KINASE , BETA SUBUNIT"/>
    <property type="match status" value="1"/>
</dbReference>
<dbReference type="InterPro" id="IPR032640">
    <property type="entry name" value="AMPK1_CBM"/>
</dbReference>
<dbReference type="AlphaFoldDB" id="A0A844G3A1"/>
<keyword evidence="4" id="KW-1185">Reference proteome</keyword>
<dbReference type="SUPFAM" id="SSF81296">
    <property type="entry name" value="E set domains"/>
    <property type="match status" value="1"/>
</dbReference>
<name>A0A844G3A1_9BACT</name>
<dbReference type="Proteomes" id="UP000435649">
    <property type="component" value="Unassembled WGS sequence"/>
</dbReference>
<sequence length="105" mass="12033">MRRRIMAGKNMTKTNRPIRRRVTFLLEDEPGKVVAVAGSFNDWLPDKQLVDKNGDGIYTGTMMLEPGVYEYKFVINGEWKIDERNPNFVPNDIGSLNSVLELESK</sequence>
<evidence type="ECO:0000259" key="2">
    <source>
        <dbReference type="Pfam" id="PF16561"/>
    </source>
</evidence>
<dbReference type="CDD" id="cd02859">
    <property type="entry name" value="E_set_AMPKbeta_like_N"/>
    <property type="match status" value="1"/>
</dbReference>
<evidence type="ECO:0000313" key="3">
    <source>
        <dbReference type="EMBL" id="MST96998.1"/>
    </source>
</evidence>
<comment type="caution">
    <text evidence="3">The sequence shown here is derived from an EMBL/GenBank/DDBJ whole genome shotgun (WGS) entry which is preliminary data.</text>
</comment>
<evidence type="ECO:0000313" key="4">
    <source>
        <dbReference type="Proteomes" id="UP000435649"/>
    </source>
</evidence>
<dbReference type="Gene3D" id="2.60.40.10">
    <property type="entry name" value="Immunoglobulins"/>
    <property type="match status" value="1"/>
</dbReference>
<accession>A0A844G3A1</accession>
<dbReference type="EMBL" id="VUNS01000006">
    <property type="protein sequence ID" value="MST96998.1"/>
    <property type="molecule type" value="Genomic_DNA"/>
</dbReference>
<comment type="similarity">
    <text evidence="1">Belongs to the 5'-AMP-activated protein kinase beta subunit family.</text>
</comment>
<dbReference type="InterPro" id="IPR014756">
    <property type="entry name" value="Ig_E-set"/>
</dbReference>
<evidence type="ECO:0000256" key="1">
    <source>
        <dbReference type="ARBA" id="ARBA00010926"/>
    </source>
</evidence>
<feature type="domain" description="AMP-activated protein kinase glycogen-binding" evidence="2">
    <location>
        <begin position="29"/>
        <end position="103"/>
    </location>
</feature>
<dbReference type="PANTHER" id="PTHR10343:SF84">
    <property type="entry name" value="5'-AMP-ACTIVATED PROTEIN KINASE SUBUNIT BETA-1"/>
    <property type="match status" value="1"/>
</dbReference>
<dbReference type="InterPro" id="IPR050827">
    <property type="entry name" value="CRP1_MDG1_kinase"/>
</dbReference>
<proteinExistence type="inferred from homology"/>
<organism evidence="3 4">
    <name type="scientific">Victivallis lenta</name>
    <dbReference type="NCBI Taxonomy" id="2606640"/>
    <lineage>
        <taxon>Bacteria</taxon>
        <taxon>Pseudomonadati</taxon>
        <taxon>Lentisphaerota</taxon>
        <taxon>Lentisphaeria</taxon>
        <taxon>Victivallales</taxon>
        <taxon>Victivallaceae</taxon>
        <taxon>Victivallis</taxon>
    </lineage>
</organism>
<gene>
    <name evidence="3" type="ORF">FYJ85_08055</name>
</gene>
<protein>
    <recommendedName>
        <fullName evidence="2">AMP-activated protein kinase glycogen-binding domain-containing protein</fullName>
    </recommendedName>
</protein>
<reference evidence="3 4" key="1">
    <citation type="submission" date="2019-08" db="EMBL/GenBank/DDBJ databases">
        <title>In-depth cultivation of the pig gut microbiome towards novel bacterial diversity and tailored functional studies.</title>
        <authorList>
            <person name="Wylensek D."/>
            <person name="Hitch T.C.A."/>
            <person name="Clavel T."/>
        </authorList>
    </citation>
    <scope>NUCLEOTIDE SEQUENCE [LARGE SCALE GENOMIC DNA]</scope>
    <source>
        <strain evidence="3 4">BBE-744-WT-12</strain>
    </source>
</reference>
<dbReference type="Pfam" id="PF16561">
    <property type="entry name" value="AMPK1_CBM"/>
    <property type="match status" value="1"/>
</dbReference>
<dbReference type="InterPro" id="IPR013783">
    <property type="entry name" value="Ig-like_fold"/>
</dbReference>